<dbReference type="Pfam" id="PF03474">
    <property type="entry name" value="DMA"/>
    <property type="match status" value="1"/>
</dbReference>
<evidence type="ECO:0000256" key="1">
    <source>
        <dbReference type="ARBA" id="ARBA00006834"/>
    </source>
</evidence>
<organism evidence="4 5">
    <name type="scientific">Capitella teleta</name>
    <name type="common">Polychaete worm</name>
    <dbReference type="NCBI Taxonomy" id="283909"/>
    <lineage>
        <taxon>Eukaryota</taxon>
        <taxon>Metazoa</taxon>
        <taxon>Spiralia</taxon>
        <taxon>Lophotrochozoa</taxon>
        <taxon>Annelida</taxon>
        <taxon>Polychaeta</taxon>
        <taxon>Sedentaria</taxon>
        <taxon>Scolecida</taxon>
        <taxon>Capitellidae</taxon>
        <taxon>Capitella</taxon>
    </lineage>
</organism>
<sequence>MSPKRPPPSIHHLCANQDRHQATDGANTAENSAKVKKAANLLQQRKMLQRNLRNLQQHTLSRDILATYRARLHSLPPPEALRSMFPYASERMRKRRCFADKELDAVMFEREKRAEVEKVRVHGIIQQAQSTVDPIRMRMQLMQQGVMGSPREFLQRIFPAANPNVLELVYQGCGGNLERAIEQIVSGAKVSAACNMQGAPWAPPPAPPAGLPPVLPGQTVVPKVPAFRPPFALPHPHTLPNPVSPNHSAAAPVSSRNGSSPRRSPQTDCAPSPPRKTPSRSSSSSSPKPTLSFSVEAIMAK</sequence>
<feature type="compositionally biased region" description="Low complexity" evidence="2">
    <location>
        <begin position="252"/>
        <end position="264"/>
    </location>
</feature>
<evidence type="ECO:0000259" key="3">
    <source>
        <dbReference type="Pfam" id="PF03474"/>
    </source>
</evidence>
<evidence type="ECO:0000313" key="5">
    <source>
        <dbReference type="Proteomes" id="UP000014760"/>
    </source>
</evidence>
<reference evidence="5" key="2">
    <citation type="journal article" date="2013" name="Nature">
        <title>Insights into bilaterian evolution from three spiralian genomes.</title>
        <authorList>
            <person name="Simakov O."/>
            <person name="Marletaz F."/>
            <person name="Cho S.J."/>
            <person name="Edsinger-Gonzales E."/>
            <person name="Havlak P."/>
            <person name="Hellsten U."/>
            <person name="Kuo D.H."/>
            <person name="Larsson T."/>
            <person name="Lv J."/>
            <person name="Arendt D."/>
            <person name="Savage R."/>
            <person name="Osoegawa K."/>
            <person name="de Jong P."/>
            <person name="Grimwood J."/>
            <person name="Chapman J.A."/>
            <person name="Shapiro H."/>
            <person name="Aerts A."/>
            <person name="Otillar R.P."/>
            <person name="Terry A.Y."/>
            <person name="Boore J.L."/>
            <person name="Grigoriev I.V."/>
            <person name="Lindberg D.R."/>
            <person name="Seaver E.C."/>
            <person name="Weisblat D.A."/>
            <person name="Putnam N.H."/>
            <person name="Rokhsar D.S."/>
        </authorList>
    </citation>
    <scope>NUCLEOTIDE SEQUENCE</scope>
    <source>
        <strain evidence="5">I ESC-2004</strain>
    </source>
</reference>
<dbReference type="SUPFAM" id="SSF46934">
    <property type="entry name" value="UBA-like"/>
    <property type="match status" value="1"/>
</dbReference>
<feature type="region of interest" description="Disordered" evidence="2">
    <location>
        <begin position="232"/>
        <end position="301"/>
    </location>
</feature>
<dbReference type="InterPro" id="IPR005173">
    <property type="entry name" value="DMA"/>
</dbReference>
<feature type="domain" description="DMA" evidence="3">
    <location>
        <begin position="149"/>
        <end position="184"/>
    </location>
</feature>
<name>X1ZYE5_CAPTE</name>
<evidence type="ECO:0000256" key="2">
    <source>
        <dbReference type="SAM" id="MobiDB-lite"/>
    </source>
</evidence>
<accession>X1ZYE5</accession>
<reference evidence="4" key="3">
    <citation type="submission" date="2015-06" db="UniProtKB">
        <authorList>
            <consortium name="EnsemblMetazoa"/>
        </authorList>
    </citation>
    <scope>IDENTIFICATION</scope>
</reference>
<dbReference type="EnsemblMetazoa" id="CapteT198227">
    <property type="protein sequence ID" value="CapteP198227"/>
    <property type="gene ID" value="CapteG198227"/>
</dbReference>
<reference evidence="5" key="1">
    <citation type="submission" date="2012-12" db="EMBL/GenBank/DDBJ databases">
        <authorList>
            <person name="Hellsten U."/>
            <person name="Grimwood J."/>
            <person name="Chapman J.A."/>
            <person name="Shapiro H."/>
            <person name="Aerts A."/>
            <person name="Otillar R.P."/>
            <person name="Terry A.Y."/>
            <person name="Boore J.L."/>
            <person name="Simakov O."/>
            <person name="Marletaz F."/>
            <person name="Cho S.-J."/>
            <person name="Edsinger-Gonzales E."/>
            <person name="Havlak P."/>
            <person name="Kuo D.-H."/>
            <person name="Larsson T."/>
            <person name="Lv J."/>
            <person name="Arendt D."/>
            <person name="Savage R."/>
            <person name="Osoegawa K."/>
            <person name="de Jong P."/>
            <person name="Lindberg D.R."/>
            <person name="Seaver E.C."/>
            <person name="Weisblat D.A."/>
            <person name="Putnam N.H."/>
            <person name="Grigoriev I.V."/>
            <person name="Rokhsar D.S."/>
        </authorList>
    </citation>
    <scope>NUCLEOTIDE SEQUENCE</scope>
    <source>
        <strain evidence="5">I ESC-2004</strain>
    </source>
</reference>
<keyword evidence="5" id="KW-1185">Reference proteome</keyword>
<proteinExistence type="inferred from homology"/>
<dbReference type="HOGENOM" id="CLU_925144_0_0_1"/>
<dbReference type="InterPro" id="IPR009060">
    <property type="entry name" value="UBA-like_sf"/>
</dbReference>
<dbReference type="EMBL" id="AMQN01010477">
    <property type="status" value="NOT_ANNOTATED_CDS"/>
    <property type="molecule type" value="Genomic_DNA"/>
</dbReference>
<feature type="compositionally biased region" description="Low complexity" evidence="2">
    <location>
        <begin position="279"/>
        <end position="290"/>
    </location>
</feature>
<feature type="compositionally biased region" description="Pro residues" evidence="2">
    <location>
        <begin position="232"/>
        <end position="243"/>
    </location>
</feature>
<evidence type="ECO:0000313" key="4">
    <source>
        <dbReference type="EnsemblMetazoa" id="CapteP198227"/>
    </source>
</evidence>
<dbReference type="AlphaFoldDB" id="X1ZYE5"/>
<protein>
    <recommendedName>
        <fullName evidence="3">DMA domain-containing protein</fullName>
    </recommendedName>
</protein>
<dbReference type="Proteomes" id="UP000014760">
    <property type="component" value="Unassembled WGS sequence"/>
</dbReference>
<comment type="similarity">
    <text evidence="1">Belongs to the DMRT family.</text>
</comment>